<dbReference type="STRING" id="525897.Dbac_2985"/>
<evidence type="ECO:0000256" key="2">
    <source>
        <dbReference type="ARBA" id="ARBA00012438"/>
    </source>
</evidence>
<sequence length="498" mass="55873">MSRGCEPRHSLFHIFDLGQSMKLNPFRVDPAHPFQLVKFLSISTLVLILASSSLMSVFMTNYAKSALLKKNQAFARLLAENLNHQIYRRFTLPVVLGFGRVELKRNDQYERLAQVIESTIHSFHVLDLRIYDEQNEVAFSTDVKQVGNNELGGEAVQAAIDSGKISFELLNSLSIWDVLVGINLEDGDVVLRTVYPLRAERDLRFRDQPGPLLGILELTQDITSDYETVLHLQRLIILTTFMGSAALYGLIFFLIRKADRVLDERLRDKDRLEKELLQNEKLASMGRMVASIAHEIRNPLGIIRSSAELLLKRQKAEGGANVKMLEAIFHESKRLSQTVNDFLDYARPRQPSLEDVDLEKVVRHAVGFLTQEGQEHGVAVESSLTEGYVVQGDRDLLYRGFYNLISNAIQACDDGGQVRIMPVCHEGQMAVLVQDTGTGFDSKQLDRYVEPFFTTKDTGTGLGLAITSSIFQIHGAEMILRNGPHGGAEALVVFSEHC</sequence>
<dbReference type="PRINTS" id="PR00344">
    <property type="entry name" value="BCTRLSENSOR"/>
</dbReference>
<evidence type="ECO:0000313" key="12">
    <source>
        <dbReference type="EMBL" id="ACU91060.1"/>
    </source>
</evidence>
<evidence type="ECO:0000256" key="3">
    <source>
        <dbReference type="ARBA" id="ARBA00022553"/>
    </source>
</evidence>
<evidence type="ECO:0000256" key="8">
    <source>
        <dbReference type="ARBA" id="ARBA00023012"/>
    </source>
</evidence>
<feature type="transmembrane region" description="Helical" evidence="10">
    <location>
        <begin position="235"/>
        <end position="255"/>
    </location>
</feature>
<keyword evidence="7" id="KW-0067">ATP-binding</keyword>
<keyword evidence="10" id="KW-0812">Transmembrane</keyword>
<reference evidence="12 13" key="1">
    <citation type="journal article" date="2009" name="Stand. Genomic Sci.">
        <title>Complete genome sequence of Desulfomicrobium baculatum type strain (X).</title>
        <authorList>
            <person name="Copeland A."/>
            <person name="Spring S."/>
            <person name="Goker M."/>
            <person name="Schneider S."/>
            <person name="Lapidus A."/>
            <person name="Del Rio T.G."/>
            <person name="Tice H."/>
            <person name="Cheng J.F."/>
            <person name="Chen F."/>
            <person name="Nolan M."/>
            <person name="Bruce D."/>
            <person name="Goodwin L."/>
            <person name="Pitluck S."/>
            <person name="Ivanova N."/>
            <person name="Mavrommatis K."/>
            <person name="Ovchinnikova G."/>
            <person name="Pati A."/>
            <person name="Chen A."/>
            <person name="Palaniappan K."/>
            <person name="Land M."/>
            <person name="Hauser L."/>
            <person name="Chang Y.J."/>
            <person name="Jeffries C.C."/>
            <person name="Meincke L."/>
            <person name="Sims D."/>
            <person name="Brettin T."/>
            <person name="Detter J.C."/>
            <person name="Han C."/>
            <person name="Chain P."/>
            <person name="Bristow J."/>
            <person name="Eisen J.A."/>
            <person name="Markowitz V."/>
            <person name="Hugenholtz P."/>
            <person name="Kyrpides N.C."/>
            <person name="Klenk H.P."/>
            <person name="Lucas S."/>
        </authorList>
    </citation>
    <scope>NUCLEOTIDE SEQUENCE [LARGE SCALE GENOMIC DNA]</scope>
    <source>
        <strain evidence="13">DSM 4028 / VKM B-1378 / X</strain>
    </source>
</reference>
<dbReference type="PANTHER" id="PTHR43065:SF10">
    <property type="entry name" value="PEROXIDE STRESS-ACTIVATED HISTIDINE KINASE MAK3"/>
    <property type="match status" value="1"/>
</dbReference>
<evidence type="ECO:0000256" key="4">
    <source>
        <dbReference type="ARBA" id="ARBA00022679"/>
    </source>
</evidence>
<evidence type="ECO:0000256" key="9">
    <source>
        <dbReference type="SAM" id="Coils"/>
    </source>
</evidence>
<dbReference type="GO" id="GO:0005524">
    <property type="term" value="F:ATP binding"/>
    <property type="evidence" value="ECO:0007669"/>
    <property type="project" value="UniProtKB-KW"/>
</dbReference>
<dbReference type="CDD" id="cd00075">
    <property type="entry name" value="HATPase"/>
    <property type="match status" value="1"/>
</dbReference>
<keyword evidence="6 12" id="KW-0418">Kinase</keyword>
<dbReference type="InterPro" id="IPR005467">
    <property type="entry name" value="His_kinase_dom"/>
</dbReference>
<evidence type="ECO:0000256" key="5">
    <source>
        <dbReference type="ARBA" id="ARBA00022741"/>
    </source>
</evidence>
<protein>
    <recommendedName>
        <fullName evidence="2">histidine kinase</fullName>
        <ecNumber evidence="2">2.7.13.3</ecNumber>
    </recommendedName>
</protein>
<dbReference type="GO" id="GO:0000155">
    <property type="term" value="F:phosphorelay sensor kinase activity"/>
    <property type="evidence" value="ECO:0007669"/>
    <property type="project" value="InterPro"/>
</dbReference>
<dbReference type="EC" id="2.7.13.3" evidence="2"/>
<keyword evidence="10" id="KW-0472">Membrane</keyword>
<dbReference type="KEGG" id="dba:Dbac_2985"/>
<dbReference type="HOGENOM" id="CLU_563520_0_0_7"/>
<evidence type="ECO:0000256" key="1">
    <source>
        <dbReference type="ARBA" id="ARBA00000085"/>
    </source>
</evidence>
<dbReference type="Pfam" id="PF02518">
    <property type="entry name" value="HATPase_c"/>
    <property type="match status" value="1"/>
</dbReference>
<dbReference type="Proteomes" id="UP000002216">
    <property type="component" value="Chromosome"/>
</dbReference>
<dbReference type="InterPro" id="IPR036890">
    <property type="entry name" value="HATPase_C_sf"/>
</dbReference>
<proteinExistence type="predicted"/>
<dbReference type="SMART" id="SM00388">
    <property type="entry name" value="HisKA"/>
    <property type="match status" value="1"/>
</dbReference>
<keyword evidence="9" id="KW-0175">Coiled coil</keyword>
<dbReference type="InterPro" id="IPR036097">
    <property type="entry name" value="HisK_dim/P_sf"/>
</dbReference>
<evidence type="ECO:0000313" key="13">
    <source>
        <dbReference type="Proteomes" id="UP000002216"/>
    </source>
</evidence>
<evidence type="ECO:0000259" key="11">
    <source>
        <dbReference type="PROSITE" id="PS50109"/>
    </source>
</evidence>
<keyword evidence="3" id="KW-0597">Phosphoprotein</keyword>
<dbReference type="AlphaFoldDB" id="C7LV56"/>
<dbReference type="PROSITE" id="PS50109">
    <property type="entry name" value="HIS_KIN"/>
    <property type="match status" value="1"/>
</dbReference>
<evidence type="ECO:0000256" key="6">
    <source>
        <dbReference type="ARBA" id="ARBA00022777"/>
    </source>
</evidence>
<evidence type="ECO:0000256" key="10">
    <source>
        <dbReference type="SAM" id="Phobius"/>
    </source>
</evidence>
<dbReference type="eggNOG" id="COG4191">
    <property type="taxonomic scope" value="Bacteria"/>
</dbReference>
<feature type="transmembrane region" description="Helical" evidence="10">
    <location>
        <begin position="39"/>
        <end position="60"/>
    </location>
</feature>
<evidence type="ECO:0000256" key="7">
    <source>
        <dbReference type="ARBA" id="ARBA00022840"/>
    </source>
</evidence>
<dbReference type="Gene3D" id="3.30.565.10">
    <property type="entry name" value="Histidine kinase-like ATPase, C-terminal domain"/>
    <property type="match status" value="1"/>
</dbReference>
<accession>C7LV56</accession>
<gene>
    <name evidence="12" type="ordered locus">Dbac_2985</name>
</gene>
<feature type="domain" description="Histidine kinase" evidence="11">
    <location>
        <begin position="291"/>
        <end position="498"/>
    </location>
</feature>
<dbReference type="Pfam" id="PF00512">
    <property type="entry name" value="HisKA"/>
    <property type="match status" value="1"/>
</dbReference>
<name>C7LV56_DESBD</name>
<dbReference type="InterPro" id="IPR003594">
    <property type="entry name" value="HATPase_dom"/>
</dbReference>
<keyword evidence="8" id="KW-0902">Two-component regulatory system</keyword>
<comment type="catalytic activity">
    <reaction evidence="1">
        <text>ATP + protein L-histidine = ADP + protein N-phospho-L-histidine.</text>
        <dbReference type="EC" id="2.7.13.3"/>
    </reaction>
</comment>
<feature type="coiled-coil region" evidence="9">
    <location>
        <begin position="255"/>
        <end position="282"/>
    </location>
</feature>
<keyword evidence="10" id="KW-1133">Transmembrane helix</keyword>
<dbReference type="Gene3D" id="1.10.287.130">
    <property type="match status" value="1"/>
</dbReference>
<dbReference type="SMART" id="SM00387">
    <property type="entry name" value="HATPase_c"/>
    <property type="match status" value="1"/>
</dbReference>
<dbReference type="InterPro" id="IPR003661">
    <property type="entry name" value="HisK_dim/P_dom"/>
</dbReference>
<dbReference type="EMBL" id="CP001629">
    <property type="protein sequence ID" value="ACU91060.1"/>
    <property type="molecule type" value="Genomic_DNA"/>
</dbReference>
<dbReference type="SUPFAM" id="SSF47384">
    <property type="entry name" value="Homodimeric domain of signal transducing histidine kinase"/>
    <property type="match status" value="1"/>
</dbReference>
<keyword evidence="5" id="KW-0547">Nucleotide-binding</keyword>
<dbReference type="SUPFAM" id="SSF55874">
    <property type="entry name" value="ATPase domain of HSP90 chaperone/DNA topoisomerase II/histidine kinase"/>
    <property type="match status" value="1"/>
</dbReference>
<organism evidence="12 13">
    <name type="scientific">Desulfomicrobium baculatum (strain DSM 4028 / VKM B-1378 / X)</name>
    <name type="common">Desulfovibrio baculatus</name>
    <dbReference type="NCBI Taxonomy" id="525897"/>
    <lineage>
        <taxon>Bacteria</taxon>
        <taxon>Pseudomonadati</taxon>
        <taxon>Thermodesulfobacteriota</taxon>
        <taxon>Desulfovibrionia</taxon>
        <taxon>Desulfovibrionales</taxon>
        <taxon>Desulfomicrobiaceae</taxon>
        <taxon>Desulfomicrobium</taxon>
    </lineage>
</organism>
<dbReference type="CDD" id="cd00082">
    <property type="entry name" value="HisKA"/>
    <property type="match status" value="1"/>
</dbReference>
<keyword evidence="13" id="KW-1185">Reference proteome</keyword>
<dbReference type="InterPro" id="IPR004358">
    <property type="entry name" value="Sig_transdc_His_kin-like_C"/>
</dbReference>
<dbReference type="PANTHER" id="PTHR43065">
    <property type="entry name" value="SENSOR HISTIDINE KINASE"/>
    <property type="match status" value="1"/>
</dbReference>
<keyword evidence="4" id="KW-0808">Transferase</keyword>